<evidence type="ECO:0000256" key="2">
    <source>
        <dbReference type="ARBA" id="ARBA00002923"/>
    </source>
</evidence>
<evidence type="ECO:0000256" key="4">
    <source>
        <dbReference type="ARBA" id="ARBA00012745"/>
    </source>
</evidence>
<evidence type="ECO:0000256" key="11">
    <source>
        <dbReference type="ARBA" id="ARBA00024535"/>
    </source>
</evidence>
<dbReference type="InterPro" id="IPR015870">
    <property type="entry name" value="UDP-acyl_N-AcGlcN_deAcase_N"/>
</dbReference>
<dbReference type="SUPFAM" id="SSF54211">
    <property type="entry name" value="Ribosomal protein S5 domain 2-like"/>
    <property type="match status" value="2"/>
</dbReference>
<dbReference type="PANTHER" id="PTHR33694">
    <property type="entry name" value="UDP-3-O-ACYL-N-ACETYLGLUCOSAMINE DEACETYLASE 1, MITOCHONDRIAL-RELATED"/>
    <property type="match status" value="1"/>
</dbReference>
<evidence type="ECO:0000256" key="3">
    <source>
        <dbReference type="ARBA" id="ARBA00005002"/>
    </source>
</evidence>
<dbReference type="Gene3D" id="3.30.1700.10">
    <property type="entry name" value="lpxc deacetylase, domain 2"/>
    <property type="match status" value="1"/>
</dbReference>
<name>A0ABS7WS81_9BACT</name>
<keyword evidence="5 12" id="KW-0444">Lipid biosynthesis</keyword>
<dbReference type="PANTHER" id="PTHR33694:SF1">
    <property type="entry name" value="UDP-3-O-ACYL-N-ACETYLGLUCOSAMINE DEACETYLASE 1, MITOCHONDRIAL-RELATED"/>
    <property type="match status" value="1"/>
</dbReference>
<evidence type="ECO:0000256" key="7">
    <source>
        <dbReference type="ARBA" id="ARBA00022723"/>
    </source>
</evidence>
<comment type="similarity">
    <text evidence="12">Belongs to the LpxC family.</text>
</comment>
<evidence type="ECO:0000256" key="5">
    <source>
        <dbReference type="ARBA" id="ARBA00022516"/>
    </source>
</evidence>
<gene>
    <name evidence="12" type="primary">lpxC</name>
    <name evidence="13" type="ORF">AVCANL283_03550</name>
</gene>
<evidence type="ECO:0000313" key="14">
    <source>
        <dbReference type="Proteomes" id="UP000786183"/>
    </source>
</evidence>
<feature type="binding site" evidence="12">
    <location>
        <position position="75"/>
    </location>
    <ligand>
        <name>Zn(2+)</name>
        <dbReference type="ChEBI" id="CHEBI:29105"/>
    </ligand>
</feature>
<feature type="binding site" evidence="12">
    <location>
        <position position="236"/>
    </location>
    <ligand>
        <name>Zn(2+)</name>
        <dbReference type="ChEBI" id="CHEBI:29105"/>
    </ligand>
</feature>
<dbReference type="RefSeq" id="WP_224325260.1">
    <property type="nucleotide sequence ID" value="NZ_JACGBB010000005.1"/>
</dbReference>
<dbReference type="InterPro" id="IPR020568">
    <property type="entry name" value="Ribosomal_Su5_D2-typ_SF"/>
</dbReference>
<dbReference type="HAMAP" id="MF_00388">
    <property type="entry name" value="LpxC"/>
    <property type="match status" value="1"/>
</dbReference>
<evidence type="ECO:0000256" key="6">
    <source>
        <dbReference type="ARBA" id="ARBA00022556"/>
    </source>
</evidence>
<feature type="binding site" evidence="12">
    <location>
        <position position="232"/>
    </location>
    <ligand>
        <name>Zn(2+)</name>
        <dbReference type="ChEBI" id="CHEBI:29105"/>
    </ligand>
</feature>
<dbReference type="InterPro" id="IPR004463">
    <property type="entry name" value="UDP-acyl_GlcNac_deAcase"/>
</dbReference>
<evidence type="ECO:0000256" key="1">
    <source>
        <dbReference type="ARBA" id="ARBA00001947"/>
    </source>
</evidence>
<accession>A0ABS7WS81</accession>
<keyword evidence="6 12" id="KW-0441">Lipid A biosynthesis</keyword>
<keyword evidence="7 12" id="KW-0479">Metal-binding</keyword>
<keyword evidence="8 12" id="KW-0378">Hydrolase</keyword>
<dbReference type="GO" id="GO:0103117">
    <property type="term" value="F:UDP-3-O-acyl-N-acetylglucosamine deacetylase activity"/>
    <property type="evidence" value="ECO:0007669"/>
    <property type="project" value="UniProtKB-EC"/>
</dbReference>
<evidence type="ECO:0000256" key="9">
    <source>
        <dbReference type="ARBA" id="ARBA00022833"/>
    </source>
</evidence>
<dbReference type="Pfam" id="PF03331">
    <property type="entry name" value="LpxC"/>
    <property type="match status" value="1"/>
</dbReference>
<dbReference type="Proteomes" id="UP000786183">
    <property type="component" value="Unassembled WGS sequence"/>
</dbReference>
<proteinExistence type="inferred from homology"/>
<evidence type="ECO:0000256" key="12">
    <source>
        <dbReference type="HAMAP-Rule" id="MF_00388"/>
    </source>
</evidence>
<comment type="function">
    <text evidence="2 12">Catalyzes the hydrolysis of UDP-3-O-myristoyl-N-acetylglucosamine to form UDP-3-O-myristoylglucosamine and acetate, the committed step in lipid A biosynthesis.</text>
</comment>
<dbReference type="EMBL" id="JACGBB010000005">
    <property type="protein sequence ID" value="MBZ7987187.1"/>
    <property type="molecule type" value="Genomic_DNA"/>
</dbReference>
<sequence>MFQTTILNEVKNIGIGLHKGSAINITLSPLDANSGVVFYRSDLNKYYKANYENVINTQMATVIGDKDGFISTIEHLMSALHAYGIDNILISIDANEVPVFDGSSLAFCDMLERAQITKLSARKQVYVLKKEVKVEENAKFALLSATNEPSYDFTINFNHKLIAKQDYKFTFNKVNFIKEIASARTFGFLKDVQALKSKGLALGGSLENAIVLNDDKILNPEGLRFENEFVRHKILDAIGDLYMLGKPVFANYKAYASSHDLNHKLTLKMLENPSSYELVTLDSNSKELLKALS</sequence>
<keyword evidence="14" id="KW-1185">Reference proteome</keyword>
<evidence type="ECO:0000256" key="10">
    <source>
        <dbReference type="ARBA" id="ARBA00023098"/>
    </source>
</evidence>
<comment type="caution">
    <text evidence="13">The sequence shown here is derived from an EMBL/GenBank/DDBJ whole genome shotgun (WGS) entry which is preliminary data.</text>
</comment>
<evidence type="ECO:0000313" key="13">
    <source>
        <dbReference type="EMBL" id="MBZ7987187.1"/>
    </source>
</evidence>
<dbReference type="EC" id="3.5.1.108" evidence="4 12"/>
<feature type="active site" description="Proton donor" evidence="12">
    <location>
        <position position="259"/>
    </location>
</feature>
<dbReference type="NCBIfam" id="TIGR00325">
    <property type="entry name" value="lpxC"/>
    <property type="match status" value="1"/>
</dbReference>
<comment type="cofactor">
    <cofactor evidence="1 12">
        <name>Zn(2+)</name>
        <dbReference type="ChEBI" id="CHEBI:29105"/>
    </cofactor>
</comment>
<comment type="pathway">
    <text evidence="3 12">Glycolipid biosynthesis; lipid IV(A) biosynthesis; lipid IV(A) from (3R)-3-hydroxytetradecanoyl-[acyl-carrier-protein] and UDP-N-acetyl-alpha-D-glucosamine: step 2/6.</text>
</comment>
<comment type="catalytic activity">
    <reaction evidence="11 12">
        <text>a UDP-3-O-[(3R)-3-hydroxyacyl]-N-acetyl-alpha-D-glucosamine + H2O = a UDP-3-O-[(3R)-3-hydroxyacyl]-alpha-D-glucosamine + acetate</text>
        <dbReference type="Rhea" id="RHEA:67816"/>
        <dbReference type="ChEBI" id="CHEBI:15377"/>
        <dbReference type="ChEBI" id="CHEBI:30089"/>
        <dbReference type="ChEBI" id="CHEBI:137740"/>
        <dbReference type="ChEBI" id="CHEBI:173225"/>
        <dbReference type="EC" id="3.5.1.108"/>
    </reaction>
</comment>
<keyword evidence="9 12" id="KW-0862">Zinc</keyword>
<keyword evidence="10 12" id="KW-0443">Lipid metabolism</keyword>
<reference evidence="13 14" key="1">
    <citation type="submission" date="2020-07" db="EMBL/GenBank/DDBJ databases">
        <title>Transfer of Campylobacter canadensis to the novel genus Avispirillum gen. nov., that also includes two novel species recovered from migratory waterfowl: Avispirillum anseris sp. nov. and Avispirillum brantae sp. nov.</title>
        <authorList>
            <person name="Miller W.G."/>
            <person name="Chapman M.H."/>
            <person name="Yee E."/>
            <person name="Inglis G.D."/>
        </authorList>
    </citation>
    <scope>NUCLEOTIDE SEQUENCE [LARGE SCALE GENOMIC DNA]</scope>
    <source>
        <strain evidence="13 14">L283</strain>
    </source>
</reference>
<evidence type="ECO:0000256" key="8">
    <source>
        <dbReference type="ARBA" id="ARBA00022801"/>
    </source>
</evidence>
<organism evidence="13 14">
    <name type="scientific">Campylobacter canadensis</name>
    <dbReference type="NCBI Taxonomy" id="449520"/>
    <lineage>
        <taxon>Bacteria</taxon>
        <taxon>Pseudomonadati</taxon>
        <taxon>Campylobacterota</taxon>
        <taxon>Epsilonproteobacteria</taxon>
        <taxon>Campylobacterales</taxon>
        <taxon>Campylobacteraceae</taxon>
        <taxon>Campylobacter</taxon>
    </lineage>
</organism>
<protein>
    <recommendedName>
        <fullName evidence="4 12">UDP-3-O-acyl-N-acetylglucosamine deacetylase</fullName>
        <shortName evidence="12">UDP-3-O-acyl-GlcNAc deacetylase</shortName>
        <ecNumber evidence="4 12">3.5.1.108</ecNumber>
    </recommendedName>
    <alternativeName>
        <fullName evidence="12">UDP-3-O-[R-3-hydroxymyristoyl]-N-acetylglucosamine deacetylase</fullName>
    </alternativeName>
</protein>
<dbReference type="Gene3D" id="3.30.230.20">
    <property type="entry name" value="lpxc deacetylase, domain 1"/>
    <property type="match status" value="1"/>
</dbReference>
<dbReference type="InterPro" id="IPR011334">
    <property type="entry name" value="UDP-acyl_GlcNac_deAcase_C"/>
</dbReference>